<evidence type="ECO:0000313" key="1">
    <source>
        <dbReference type="EMBL" id="BAE73596.1"/>
    </source>
</evidence>
<protein>
    <submittedName>
        <fullName evidence="1">Uncharacterized protein</fullName>
    </submittedName>
</protein>
<dbReference type="AlphaFoldDB" id="Q2NW79"/>
<evidence type="ECO:0000313" key="3">
    <source>
        <dbReference type="Proteomes" id="UP000001932"/>
    </source>
</evidence>
<dbReference type="EMBL" id="LN854557">
    <property type="protein sequence ID" value="CRL43982.1"/>
    <property type="molecule type" value="Genomic_DNA"/>
</dbReference>
<dbReference type="InterPro" id="IPR020269">
    <property type="entry name" value="Phage_Mu_Releasin"/>
</dbReference>
<dbReference type="Proteomes" id="UP000001932">
    <property type="component" value="Chromosome"/>
</dbReference>
<sequence length="170" mass="19409">MVTGSLRVVFTLCLLASLLGAGGWLWQRERLRETVLYTLRQERDAAWQALAEQRQTQQVFHTLDQTVEHEKEQQCGESEKGRQQVRQRLSRVNCIREPVPGPVADRVRRDARLLTVETRLGTTPSAQTVHALKVEITELRGDLKETRASLQAVTHQLELLVEKALYRSDG</sequence>
<keyword evidence="3" id="KW-1185">Reference proteome</keyword>
<evidence type="ECO:0000313" key="2">
    <source>
        <dbReference type="EMBL" id="CRL43982.1"/>
    </source>
</evidence>
<organism evidence="1 3">
    <name type="scientific">Sodalis glossinidius (strain morsitans)</name>
    <dbReference type="NCBI Taxonomy" id="343509"/>
    <lineage>
        <taxon>Bacteria</taxon>
        <taxon>Pseudomonadati</taxon>
        <taxon>Pseudomonadota</taxon>
        <taxon>Gammaproteobacteria</taxon>
        <taxon>Enterobacterales</taxon>
        <taxon>Bruguierivoracaceae</taxon>
        <taxon>Sodalis</taxon>
    </lineage>
</organism>
<accession>Q2NW79</accession>
<reference evidence="2 4" key="2">
    <citation type="submission" date="2015-05" db="EMBL/GenBank/DDBJ databases">
        <authorList>
            <person name="Goodhead I."/>
        </authorList>
    </citation>
    <scope>NUCLEOTIDE SEQUENCE [LARGE SCALE GENOMIC DNA]</scope>
    <source>
        <strain evidence="2">B4</strain>
        <strain evidence="4">morsitans</strain>
    </source>
</reference>
<name>Q2NW79_SODGM</name>
<dbReference type="eggNOG" id="ENOG5033XYI">
    <property type="taxonomic scope" value="Bacteria"/>
</dbReference>
<dbReference type="RefSeq" id="WP_011410184.1">
    <property type="nucleotide sequence ID" value="NC_007712.1"/>
</dbReference>
<evidence type="ECO:0000313" key="4">
    <source>
        <dbReference type="Proteomes" id="UP000245838"/>
    </source>
</evidence>
<dbReference type="EMBL" id="AP008232">
    <property type="protein sequence ID" value="BAE73596.1"/>
    <property type="molecule type" value="Genomic_DNA"/>
</dbReference>
<dbReference type="BioCyc" id="SGLO343509:SGP1_RS23210-MONOMER"/>
<proteinExistence type="predicted"/>
<dbReference type="Proteomes" id="UP000245838">
    <property type="component" value="Chromosome sggmmb4_Chromosome"/>
</dbReference>
<gene>
    <name evidence="1" type="ordered locus">SG0321</name>
    <name evidence="2" type="ORF">SGGMMB4_00783</name>
</gene>
<reference evidence="1 3" key="1">
    <citation type="journal article" date="2006" name="Genome Res.">
        <title>Massive genome erosion and functional adaptations provide insights into the symbiotic lifestyle of Sodalis glossinidius in the tsetse host.</title>
        <authorList>
            <person name="Toh H."/>
            <person name="Weiss B.L."/>
            <person name="Perkin S.A.H."/>
            <person name="Yamashita A."/>
            <person name="Oshima K."/>
            <person name="Hattori M."/>
            <person name="Aksoy S."/>
        </authorList>
    </citation>
    <scope>NUCLEOTIDE SEQUENCE [LARGE SCALE GENOMIC DNA]</scope>
    <source>
        <strain evidence="1">Morsitans</strain>
        <strain evidence="3">morsitans</strain>
    </source>
</reference>
<dbReference type="Pfam" id="PF10805">
    <property type="entry name" value="DUF2730"/>
    <property type="match status" value="1"/>
</dbReference>
<dbReference type="KEGG" id="sgl:SG0321"/>
<dbReference type="HOGENOM" id="CLU_1569669_0_0_6"/>